<dbReference type="GO" id="GO:0008233">
    <property type="term" value="F:peptidase activity"/>
    <property type="evidence" value="ECO:0007669"/>
    <property type="project" value="UniProtKB-KW"/>
</dbReference>
<dbReference type="GO" id="GO:0016603">
    <property type="term" value="F:glutaminyl-peptide cyclotransferase activity"/>
    <property type="evidence" value="ECO:0007669"/>
    <property type="project" value="TreeGrafter"/>
</dbReference>
<feature type="domain" description="Peptidase M28" evidence="4">
    <location>
        <begin position="108"/>
        <end position="337"/>
    </location>
</feature>
<dbReference type="SUPFAM" id="SSF53187">
    <property type="entry name" value="Zn-dependent exopeptidases"/>
    <property type="match status" value="1"/>
</dbReference>
<keyword evidence="1" id="KW-0808">Transferase</keyword>
<dbReference type="EMBL" id="MZNU01000059">
    <property type="protein sequence ID" value="OWP05896.1"/>
    <property type="molecule type" value="Genomic_DNA"/>
</dbReference>
<keyword evidence="3" id="KW-0645">Protease</keyword>
<dbReference type="PANTHER" id="PTHR12283">
    <property type="entry name" value="GLUTAMINYL-PEPTIDE CYCLOTRANSFERASE"/>
    <property type="match status" value="1"/>
</dbReference>
<dbReference type="GO" id="GO:0008270">
    <property type="term" value="F:zinc ion binding"/>
    <property type="evidence" value="ECO:0007669"/>
    <property type="project" value="TreeGrafter"/>
</dbReference>
<dbReference type="Proteomes" id="UP000242519">
    <property type="component" value="Unassembled WGS sequence"/>
</dbReference>
<dbReference type="Pfam" id="PF04389">
    <property type="entry name" value="Peptidase_M28"/>
    <property type="match status" value="1"/>
</dbReference>
<dbReference type="GO" id="GO:0006508">
    <property type="term" value="P:proteolysis"/>
    <property type="evidence" value="ECO:0007669"/>
    <property type="project" value="UniProtKB-KW"/>
</dbReference>
<evidence type="ECO:0000313" key="6">
    <source>
        <dbReference type="Proteomes" id="UP000242519"/>
    </source>
</evidence>
<accession>A0A218ZFH0</accession>
<evidence type="ECO:0000313" key="5">
    <source>
        <dbReference type="EMBL" id="OWP05896.1"/>
    </source>
</evidence>
<name>A0A218ZFH0_9HELO</name>
<evidence type="ECO:0000259" key="4">
    <source>
        <dbReference type="Pfam" id="PF04389"/>
    </source>
</evidence>
<evidence type="ECO:0000256" key="3">
    <source>
        <dbReference type="RuleBase" id="RU361240"/>
    </source>
</evidence>
<dbReference type="EC" id="3.4.-.-" evidence="3"/>
<comment type="caution">
    <text evidence="5">The sequence shown here is derived from an EMBL/GenBank/DDBJ whole genome shotgun (WGS) entry which is preliminary data.</text>
</comment>
<keyword evidence="3" id="KW-0862">Zinc</keyword>
<dbReference type="InParanoid" id="A0A218ZFH0"/>
<dbReference type="InterPro" id="IPR040234">
    <property type="entry name" value="QC/QCL"/>
</dbReference>
<keyword evidence="3" id="KW-0378">Hydrolase</keyword>
<evidence type="ECO:0000256" key="1">
    <source>
        <dbReference type="ARBA" id="ARBA00022679"/>
    </source>
</evidence>
<keyword evidence="2" id="KW-0012">Acyltransferase</keyword>
<gene>
    <name evidence="5" type="ORF">B2J93_6220</name>
</gene>
<organism evidence="5 6">
    <name type="scientific">Diplocarpon coronariae</name>
    <dbReference type="NCBI Taxonomy" id="2795749"/>
    <lineage>
        <taxon>Eukaryota</taxon>
        <taxon>Fungi</taxon>
        <taxon>Dikarya</taxon>
        <taxon>Ascomycota</taxon>
        <taxon>Pezizomycotina</taxon>
        <taxon>Leotiomycetes</taxon>
        <taxon>Helotiales</taxon>
        <taxon>Drepanopezizaceae</taxon>
        <taxon>Diplocarpon</taxon>
    </lineage>
</organism>
<dbReference type="FunCoup" id="A0A218ZFH0">
    <property type="interactions" value="134"/>
</dbReference>
<keyword evidence="6" id="KW-1185">Reference proteome</keyword>
<dbReference type="AlphaFoldDB" id="A0A218ZFH0"/>
<evidence type="ECO:0000256" key="2">
    <source>
        <dbReference type="ARBA" id="ARBA00023315"/>
    </source>
</evidence>
<reference evidence="5 6" key="1">
    <citation type="submission" date="2017-04" db="EMBL/GenBank/DDBJ databases">
        <title>Draft genome sequence of Marssonina coronaria NL1: causal agent of apple blotch.</title>
        <authorList>
            <person name="Cheng Q."/>
        </authorList>
    </citation>
    <scope>NUCLEOTIDE SEQUENCE [LARGE SCALE GENOMIC DNA]</scope>
    <source>
        <strain evidence="5 6">NL1</strain>
    </source>
</reference>
<dbReference type="OrthoDB" id="3907302at2759"/>
<feature type="signal peptide" evidence="3">
    <location>
        <begin position="1"/>
        <end position="16"/>
    </location>
</feature>
<feature type="chain" id="PRO_5011810066" description="Peptide hydrolase" evidence="3">
    <location>
        <begin position="17"/>
        <end position="354"/>
    </location>
</feature>
<dbReference type="PANTHER" id="PTHR12283:SF2">
    <property type="entry name" value="PEPTIDE HYDROLASE"/>
    <property type="match status" value="1"/>
</dbReference>
<comment type="similarity">
    <text evidence="3">Belongs to the peptidase M28 family.</text>
</comment>
<sequence length="354" mass="38523">MRSRPILLGLLAGSVAYTPLGPDFLRNLTAATPDLDPVTGRLLSPILVPRVPGSAGHAAVQHHLVDFFRAELPRWKQEWFNSTAVSAAGAAVAISNLVVSREPPWTKPGQANWLTLAAHYDSPTLPAGAVGAADGAVPCAILMHVARSMDRYLSQMHDEMDALGEGGTLDMDMAVKLVFLDGTESLGEGDAALFGSRALSTAWEAQTYAAGAQYPNTLSSIRLFVLLDCLGAAEPTIPSYDPETHWVLRRLIDLEARMRRMTLLESRPRATSFTFETSDATARARTAADDEPFQERDVPCLYLAPDPLPPSRHTLADTGRNLDMPTVRDWARIVTGFVFEWLDMMEVWPESAGG</sequence>
<keyword evidence="3" id="KW-0732">Signal</keyword>
<proteinExistence type="inferred from homology"/>
<dbReference type="InterPro" id="IPR007484">
    <property type="entry name" value="Peptidase_M28"/>
</dbReference>
<protein>
    <recommendedName>
        <fullName evidence="3">Peptide hydrolase</fullName>
        <ecNumber evidence="3">3.4.-.-</ecNumber>
    </recommendedName>
</protein>
<dbReference type="Gene3D" id="3.40.630.10">
    <property type="entry name" value="Zn peptidases"/>
    <property type="match status" value="1"/>
</dbReference>
<keyword evidence="3" id="KW-0479">Metal-binding</keyword>